<proteinExistence type="predicted"/>
<reference evidence="2 3" key="1">
    <citation type="submission" date="2016-06" db="EMBL/GenBank/DDBJ databases">
        <authorList>
            <consortium name="Pathogen Informatics"/>
        </authorList>
    </citation>
    <scope>NUCLEOTIDE SEQUENCE [LARGE SCALE GENOMIC DNA]</scope>
</reference>
<evidence type="ECO:0000313" key="2">
    <source>
        <dbReference type="EMBL" id="SBT74555.1"/>
    </source>
</evidence>
<sequence>MLEKKCTVENYSNIHPFETYKSLINDEARTTVDDKLDDYVSRDSNYLYKHWLNYFIKLLWVKLRDGSSNGNCMRNDNVSPLSKNKKE</sequence>
<evidence type="ECO:0000256" key="1">
    <source>
        <dbReference type="SAM" id="MobiDB-lite"/>
    </source>
</evidence>
<evidence type="ECO:0000313" key="3">
    <source>
        <dbReference type="Proteomes" id="UP000243200"/>
    </source>
</evidence>
<gene>
    <name evidence="2" type="primary">PowCR01_000229300</name>
    <name evidence="2" type="ORF">POWCR01_000229300</name>
</gene>
<dbReference type="VEuPathDB" id="PlasmoDB:POWCR01_000229300"/>
<dbReference type="AlphaFoldDB" id="A0A1C3KKQ5"/>
<dbReference type="EMBL" id="FLRJ01000733">
    <property type="protein sequence ID" value="SBT74555.1"/>
    <property type="molecule type" value="Genomic_DNA"/>
</dbReference>
<organism evidence="2 3">
    <name type="scientific">Plasmodium ovale</name>
    <name type="common">malaria parasite P. ovale</name>
    <dbReference type="NCBI Taxonomy" id="36330"/>
    <lineage>
        <taxon>Eukaryota</taxon>
        <taxon>Sar</taxon>
        <taxon>Alveolata</taxon>
        <taxon>Apicomplexa</taxon>
        <taxon>Aconoidasida</taxon>
        <taxon>Haemosporida</taxon>
        <taxon>Plasmodiidae</taxon>
        <taxon>Plasmodium</taxon>
        <taxon>Plasmodium (Plasmodium)</taxon>
    </lineage>
</organism>
<name>A0A1C3KKQ5_PLAOA</name>
<accession>A0A1C3KKQ5</accession>
<dbReference type="Proteomes" id="UP000243200">
    <property type="component" value="Unassembled WGS sequence"/>
</dbReference>
<feature type="region of interest" description="Disordered" evidence="1">
    <location>
        <begin position="67"/>
        <end position="87"/>
    </location>
</feature>
<protein>
    <submittedName>
        <fullName evidence="2">Uncharacterized protein</fullName>
    </submittedName>
</protein>